<dbReference type="EMBL" id="BLAL01000059">
    <property type="protein sequence ID" value="GES82210.1"/>
    <property type="molecule type" value="Genomic_DNA"/>
</dbReference>
<keyword evidence="3" id="KW-0472">Membrane</keyword>
<keyword evidence="1" id="KW-0880">Kelch repeat</keyword>
<evidence type="ECO:0000256" key="3">
    <source>
        <dbReference type="SAM" id="Phobius"/>
    </source>
</evidence>
<proteinExistence type="predicted"/>
<evidence type="ECO:0000256" key="2">
    <source>
        <dbReference type="ARBA" id="ARBA00022737"/>
    </source>
</evidence>
<dbReference type="Proteomes" id="UP000247702">
    <property type="component" value="Unassembled WGS sequence"/>
</dbReference>
<keyword evidence="2" id="KW-0677">Repeat</keyword>
<dbReference type="STRING" id="94130.A0A2Z6RI55"/>
<dbReference type="InterPro" id="IPR015915">
    <property type="entry name" value="Kelch-typ_b-propeller"/>
</dbReference>
<keyword evidence="7" id="KW-1185">Reference proteome</keyword>
<dbReference type="EMBL" id="BEXD01001979">
    <property type="protein sequence ID" value="GBB96541.1"/>
    <property type="molecule type" value="Genomic_DNA"/>
</dbReference>
<evidence type="ECO:0000256" key="1">
    <source>
        <dbReference type="ARBA" id="ARBA00022441"/>
    </source>
</evidence>
<dbReference type="PANTHER" id="PTHR46093:SF18">
    <property type="entry name" value="FIBRONECTIN TYPE-III DOMAIN-CONTAINING PROTEIN"/>
    <property type="match status" value="1"/>
</dbReference>
<reference evidence="6" key="2">
    <citation type="submission" date="2019-10" db="EMBL/GenBank/DDBJ databases">
        <title>Conservation and host-specific expression of non-tandemly repeated heterogenous ribosome RNA gene in arbuscular mycorrhizal fungi.</title>
        <authorList>
            <person name="Maeda T."/>
            <person name="Kobayashi Y."/>
            <person name="Nakagawa T."/>
            <person name="Ezawa T."/>
            <person name="Yamaguchi K."/>
            <person name="Bino T."/>
            <person name="Nishimoto Y."/>
            <person name="Shigenobu S."/>
            <person name="Kawaguchi M."/>
        </authorList>
    </citation>
    <scope>NUCLEOTIDE SEQUENCE</scope>
    <source>
        <strain evidence="6">HR1</strain>
    </source>
</reference>
<dbReference type="AlphaFoldDB" id="A0A2Z6RI55"/>
<sequence>MSKNSPFYYILWVLLQVLVVVNCQLTPFKPSVSSRHTATLLDNKLYILAGFNISKISIREFFYLDVSIPFDTQKLSWQDLSNINLVPTHAGAASAKGGANNDTLFLYGGFSTDPTMSLVYTFDPQHVIWNPQIITGTNTAVSRWDLTGVMDNNGKFYLWGGTEPGNSIVNDMLILDTINLSWGKGSSINAPTPRFNFGATLLPGNKIIYIGGVNDVNSEYNDNSLNIIKGVALTLSEVYIYDTIHDQWSTETTTGSIPSNREGFSTVLGLDGQSVIIYGGAFINPGYSDTTLYVLNLTNYNWYVPISSGKIPTRRAFHKANVIGKYMVVSFGEGYDRTAESDILLLDISNNEEYIWTTTFDPSVPMQSPPSSQSSNNTSNNSNNMMIGAIVGSLLGGILLTVGCFFIYKWNKNRQAKNTIYGNNYNNYSQEEKDISTERVIHSRNENITNHEPIVPTSNNNYNDGHEVISTHNNNRLKFFKLLNN</sequence>
<keyword evidence="3" id="KW-1133">Transmembrane helix</keyword>
<reference evidence="5 7" key="1">
    <citation type="submission" date="2017-11" db="EMBL/GenBank/DDBJ databases">
        <title>The genome of Rhizophagus clarus HR1 reveals common genetic basis of auxotrophy among arbuscular mycorrhizal fungi.</title>
        <authorList>
            <person name="Kobayashi Y."/>
        </authorList>
    </citation>
    <scope>NUCLEOTIDE SEQUENCE [LARGE SCALE GENOMIC DNA]</scope>
    <source>
        <strain evidence="5 7">HR1</strain>
    </source>
</reference>
<evidence type="ECO:0000313" key="7">
    <source>
        <dbReference type="Proteomes" id="UP000247702"/>
    </source>
</evidence>
<protein>
    <recommendedName>
        <fullName evidence="8">Galactose oxidase</fullName>
    </recommendedName>
</protein>
<dbReference type="Pfam" id="PF24681">
    <property type="entry name" value="Kelch_KLHDC2_KLHL20_DRC7"/>
    <property type="match status" value="2"/>
</dbReference>
<evidence type="ECO:0000313" key="5">
    <source>
        <dbReference type="EMBL" id="GBB96541.1"/>
    </source>
</evidence>
<feature type="signal peptide" evidence="4">
    <location>
        <begin position="1"/>
        <end position="23"/>
    </location>
</feature>
<keyword evidence="3" id="KW-0812">Transmembrane</keyword>
<dbReference type="Gene3D" id="2.120.10.80">
    <property type="entry name" value="Kelch-type beta propeller"/>
    <property type="match status" value="2"/>
</dbReference>
<name>A0A2Z6RI55_9GLOM</name>
<dbReference type="Proteomes" id="UP000615446">
    <property type="component" value="Unassembled WGS sequence"/>
</dbReference>
<dbReference type="OrthoDB" id="432528at2759"/>
<gene>
    <name evidence="6" type="ORF">RCL2_000942900</name>
    <name evidence="5" type="ORF">RclHR1_02780004</name>
</gene>
<dbReference type="PANTHER" id="PTHR46093">
    <property type="entry name" value="ACYL-COA-BINDING DOMAIN-CONTAINING PROTEIN 5"/>
    <property type="match status" value="1"/>
</dbReference>
<organism evidence="5 7">
    <name type="scientific">Rhizophagus clarus</name>
    <dbReference type="NCBI Taxonomy" id="94130"/>
    <lineage>
        <taxon>Eukaryota</taxon>
        <taxon>Fungi</taxon>
        <taxon>Fungi incertae sedis</taxon>
        <taxon>Mucoromycota</taxon>
        <taxon>Glomeromycotina</taxon>
        <taxon>Glomeromycetes</taxon>
        <taxon>Glomerales</taxon>
        <taxon>Glomeraceae</taxon>
        <taxon>Rhizophagus</taxon>
    </lineage>
</organism>
<evidence type="ECO:0000256" key="4">
    <source>
        <dbReference type="SAM" id="SignalP"/>
    </source>
</evidence>
<feature type="transmembrane region" description="Helical" evidence="3">
    <location>
        <begin position="385"/>
        <end position="408"/>
    </location>
</feature>
<evidence type="ECO:0008006" key="8">
    <source>
        <dbReference type="Google" id="ProtNLM"/>
    </source>
</evidence>
<feature type="chain" id="PRO_5036060142" description="Galactose oxidase" evidence="4">
    <location>
        <begin position="24"/>
        <end position="485"/>
    </location>
</feature>
<evidence type="ECO:0000313" key="6">
    <source>
        <dbReference type="EMBL" id="GES82210.1"/>
    </source>
</evidence>
<dbReference type="SUPFAM" id="SSF117281">
    <property type="entry name" value="Kelch motif"/>
    <property type="match status" value="1"/>
</dbReference>
<accession>A0A2Z6RI55</accession>
<comment type="caution">
    <text evidence="5">The sequence shown here is derived from an EMBL/GenBank/DDBJ whole genome shotgun (WGS) entry which is preliminary data.</text>
</comment>
<keyword evidence="4" id="KW-0732">Signal</keyword>